<evidence type="ECO:0000313" key="2">
    <source>
        <dbReference type="EMBL" id="GAA4297277.1"/>
    </source>
</evidence>
<name>A0ABP8F7Z1_9MYCO</name>
<feature type="region of interest" description="Disordered" evidence="1">
    <location>
        <begin position="1"/>
        <end position="21"/>
    </location>
</feature>
<keyword evidence="3" id="KW-1185">Reference proteome</keyword>
<evidence type="ECO:0000256" key="1">
    <source>
        <dbReference type="SAM" id="MobiDB-lite"/>
    </source>
</evidence>
<dbReference type="RefSeq" id="WP_264036740.1">
    <property type="nucleotide sequence ID" value="NZ_BAABGF010000055.1"/>
</dbReference>
<sequence>MGKGPKDDPAKVARQGFEASMRGDQQAVAGSVLVKAMGAVNRVLPDSVKAVGNRVMSRPG</sequence>
<comment type="caution">
    <text evidence="2">The sequence shown here is derived from an EMBL/GenBank/DDBJ whole genome shotgun (WGS) entry which is preliminary data.</text>
</comment>
<gene>
    <name evidence="2" type="ORF">GCM10023161_49330</name>
</gene>
<organism evidence="2 3">
    <name type="scientific">Mycobacterium paraffinicum</name>
    <dbReference type="NCBI Taxonomy" id="53378"/>
    <lineage>
        <taxon>Bacteria</taxon>
        <taxon>Bacillati</taxon>
        <taxon>Actinomycetota</taxon>
        <taxon>Actinomycetes</taxon>
        <taxon>Mycobacteriales</taxon>
        <taxon>Mycobacteriaceae</taxon>
        <taxon>Mycobacterium</taxon>
    </lineage>
</organism>
<feature type="compositionally biased region" description="Basic and acidic residues" evidence="1">
    <location>
        <begin position="1"/>
        <end position="11"/>
    </location>
</feature>
<dbReference type="Proteomes" id="UP001501417">
    <property type="component" value="Unassembled WGS sequence"/>
</dbReference>
<reference evidence="3" key="1">
    <citation type="journal article" date="2019" name="Int. J. Syst. Evol. Microbiol.">
        <title>The Global Catalogue of Microorganisms (GCM) 10K type strain sequencing project: providing services to taxonomists for standard genome sequencing and annotation.</title>
        <authorList>
            <consortium name="The Broad Institute Genomics Platform"/>
            <consortium name="The Broad Institute Genome Sequencing Center for Infectious Disease"/>
            <person name="Wu L."/>
            <person name="Ma J."/>
        </authorList>
    </citation>
    <scope>NUCLEOTIDE SEQUENCE [LARGE SCALE GENOMIC DNA]</scope>
    <source>
        <strain evidence="3">JCM 17782</strain>
    </source>
</reference>
<dbReference type="EMBL" id="BAABGF010000055">
    <property type="protein sequence ID" value="GAA4297277.1"/>
    <property type="molecule type" value="Genomic_DNA"/>
</dbReference>
<evidence type="ECO:0000313" key="3">
    <source>
        <dbReference type="Proteomes" id="UP001501417"/>
    </source>
</evidence>
<accession>A0ABP8F7Z1</accession>
<proteinExistence type="predicted"/>
<protein>
    <submittedName>
        <fullName evidence="2">Uncharacterized protein</fullName>
    </submittedName>
</protein>